<keyword evidence="4" id="KW-0507">mRNA processing</keyword>
<comment type="caution">
    <text evidence="7">The sequence shown here is derived from an EMBL/GenBank/DDBJ whole genome shotgun (WGS) entry which is preliminary data.</text>
</comment>
<dbReference type="FunFam" id="1.10.287.660:FF:000001">
    <property type="entry name" value="pre-mRNA-splicing factor ISY1 homolog"/>
    <property type="match status" value="1"/>
</dbReference>
<dbReference type="SUPFAM" id="SSF140102">
    <property type="entry name" value="ISY1 domain-like"/>
    <property type="match status" value="1"/>
</dbReference>
<dbReference type="GO" id="GO:0071014">
    <property type="term" value="C:post-mRNA release spliceosomal complex"/>
    <property type="evidence" value="ECO:0007669"/>
    <property type="project" value="UniProtKB-ARBA"/>
</dbReference>
<accession>A0A2T7A282</accession>
<sequence>PNVITEVTAIPAIEKWHGRPEDISRKVTKIQHTGLSDYQIRDLNDEINKRTRENHVWEVQLRNPGRPKNIRSSPKAYSEGGVSNKYFDHARELPRAKWLFDELKASTRRRNSRHCSGKR</sequence>
<evidence type="ECO:0000256" key="6">
    <source>
        <dbReference type="ARBA" id="ARBA00023242"/>
    </source>
</evidence>
<keyword evidence="6" id="KW-0539">Nucleus</keyword>
<organism evidence="7 8">
    <name type="scientific">Tuber borchii</name>
    <name type="common">White truffle</name>
    <dbReference type="NCBI Taxonomy" id="42251"/>
    <lineage>
        <taxon>Eukaryota</taxon>
        <taxon>Fungi</taxon>
        <taxon>Dikarya</taxon>
        <taxon>Ascomycota</taxon>
        <taxon>Pezizomycotina</taxon>
        <taxon>Pezizomycetes</taxon>
        <taxon>Pezizales</taxon>
        <taxon>Tuberaceae</taxon>
        <taxon>Tuber</taxon>
    </lineage>
</organism>
<dbReference type="EMBL" id="NESQ01000039">
    <property type="protein sequence ID" value="PUU81775.1"/>
    <property type="molecule type" value="Genomic_DNA"/>
</dbReference>
<comment type="subcellular location">
    <subcellularLocation>
        <location evidence="2">Nucleus</location>
    </subcellularLocation>
</comment>
<comment type="function">
    <text evidence="1">Involved in pre-mRNA splicing.</text>
</comment>
<dbReference type="GO" id="GO:0005684">
    <property type="term" value="C:U2-type spliceosomal complex"/>
    <property type="evidence" value="ECO:0007669"/>
    <property type="project" value="UniProtKB-ARBA"/>
</dbReference>
<evidence type="ECO:0000256" key="4">
    <source>
        <dbReference type="ARBA" id="ARBA00022728"/>
    </source>
</evidence>
<dbReference type="Gene3D" id="1.10.287.660">
    <property type="entry name" value="Helix hairpin bin"/>
    <property type="match status" value="1"/>
</dbReference>
<dbReference type="Proteomes" id="UP000244722">
    <property type="component" value="Unassembled WGS sequence"/>
</dbReference>
<gene>
    <name evidence="7" type="ORF">B9Z19DRAFT_970616</name>
</gene>
<dbReference type="AlphaFoldDB" id="A0A2T7A282"/>
<dbReference type="InterPro" id="IPR009360">
    <property type="entry name" value="Isy1"/>
</dbReference>
<dbReference type="Pfam" id="PF06246">
    <property type="entry name" value="Isy1"/>
    <property type="match status" value="1"/>
</dbReference>
<keyword evidence="8" id="KW-1185">Reference proteome</keyword>
<protein>
    <submittedName>
        <fullName evidence="7">Isy1-like splicing factor</fullName>
    </submittedName>
</protein>
<evidence type="ECO:0000256" key="5">
    <source>
        <dbReference type="ARBA" id="ARBA00023187"/>
    </source>
</evidence>
<proteinExistence type="inferred from homology"/>
<dbReference type="InterPro" id="IPR029012">
    <property type="entry name" value="Helix_hairpin_bin_sf"/>
</dbReference>
<comment type="similarity">
    <text evidence="3">Belongs to the ISY1 family.</text>
</comment>
<dbReference type="PANTHER" id="PTHR13021">
    <property type="entry name" value="PRE-MRNA-SPLICING FACTOR ISY1"/>
    <property type="match status" value="1"/>
</dbReference>
<dbReference type="GO" id="GO:0000350">
    <property type="term" value="P:generation of catalytic spliceosome for second transesterification step"/>
    <property type="evidence" value="ECO:0007669"/>
    <property type="project" value="InterPro"/>
</dbReference>
<keyword evidence="5" id="KW-0508">mRNA splicing</keyword>
<dbReference type="GO" id="GO:0000974">
    <property type="term" value="C:Prp19 complex"/>
    <property type="evidence" value="ECO:0007669"/>
    <property type="project" value="UniProtKB-ARBA"/>
</dbReference>
<dbReference type="OrthoDB" id="1739576at2759"/>
<dbReference type="STRING" id="42251.A0A2T7A282"/>
<feature type="non-terminal residue" evidence="7">
    <location>
        <position position="1"/>
    </location>
</feature>
<keyword evidence="4" id="KW-0747">Spliceosome</keyword>
<dbReference type="InterPro" id="IPR037200">
    <property type="entry name" value="Isy1_sf"/>
</dbReference>
<evidence type="ECO:0000256" key="2">
    <source>
        <dbReference type="ARBA" id="ARBA00004123"/>
    </source>
</evidence>
<evidence type="ECO:0000313" key="8">
    <source>
        <dbReference type="Proteomes" id="UP000244722"/>
    </source>
</evidence>
<evidence type="ECO:0000256" key="3">
    <source>
        <dbReference type="ARBA" id="ARBA00007002"/>
    </source>
</evidence>
<reference evidence="7 8" key="1">
    <citation type="submission" date="2017-04" db="EMBL/GenBank/DDBJ databases">
        <title>Draft genome sequence of Tuber borchii Vittad., a whitish edible truffle.</title>
        <authorList>
            <consortium name="DOE Joint Genome Institute"/>
            <person name="Murat C."/>
            <person name="Kuo A."/>
            <person name="Barry K.W."/>
            <person name="Clum A."/>
            <person name="Dockter R.B."/>
            <person name="Fauchery L."/>
            <person name="Iotti M."/>
            <person name="Kohler A."/>
            <person name="Labutti K."/>
            <person name="Lindquist E.A."/>
            <person name="Lipzen A."/>
            <person name="Ohm R.A."/>
            <person name="Wang M."/>
            <person name="Grigoriev I.V."/>
            <person name="Zambonelli A."/>
            <person name="Martin F.M."/>
        </authorList>
    </citation>
    <scope>NUCLEOTIDE SEQUENCE [LARGE SCALE GENOMIC DNA]</scope>
    <source>
        <strain evidence="7 8">Tbo3840</strain>
    </source>
</reference>
<evidence type="ECO:0000256" key="1">
    <source>
        <dbReference type="ARBA" id="ARBA00003777"/>
    </source>
</evidence>
<evidence type="ECO:0000313" key="7">
    <source>
        <dbReference type="EMBL" id="PUU81775.1"/>
    </source>
</evidence>
<name>A0A2T7A282_TUBBO</name>